<dbReference type="RefSeq" id="WP_322539122.1">
    <property type="nucleotide sequence ID" value="NZ_JAOBTW010000007.1"/>
</dbReference>
<evidence type="ECO:0000259" key="1">
    <source>
        <dbReference type="Pfam" id="PF01755"/>
    </source>
</evidence>
<proteinExistence type="predicted"/>
<gene>
    <name evidence="2" type="ORF">N4G62_07915</name>
</gene>
<name>A0ABU5LQF3_9SPHN</name>
<evidence type="ECO:0000313" key="2">
    <source>
        <dbReference type="EMBL" id="MDZ7281950.1"/>
    </source>
</evidence>
<feature type="domain" description="Glycosyl transferase family 25" evidence="1">
    <location>
        <begin position="15"/>
        <end position="178"/>
    </location>
</feature>
<dbReference type="Proteomes" id="UP001292182">
    <property type="component" value="Unassembled WGS sequence"/>
</dbReference>
<reference evidence="3" key="1">
    <citation type="submission" date="2023-07" db="EMBL/GenBank/DDBJ databases">
        <title>Whole genome sequence analysis of rice epiphytic Sphingomonas sanguinis OsEp_Plm_15B2.</title>
        <authorList>
            <person name="Sahu K.P."/>
            <person name="Asharani P."/>
            <person name="Reddy B."/>
            <person name="Kumar A."/>
        </authorList>
    </citation>
    <scope>NUCLEOTIDE SEQUENCE [LARGE SCALE GENOMIC DNA]</scope>
    <source>
        <strain evidence="3">OsEp_Plm_15B2</strain>
    </source>
</reference>
<accession>A0ABU5LQF3</accession>
<sequence>MHISDNDNPRVMVRVIALDENPRSSILKDRPKEIEDYKVYKAVRCVDHEIRYDNGLANIHKGRPLTVAELLCYSSHFCVWKDFIASESEILIVLEDDTVIDWKSIGVIIGSKDLMLFDGIFRLFTRYPAKHKIVGETKNRFITRLVGYACGAQGYILGRHQASKLVDYCRIASRPIDDQIDRYWDHGVRSFSVYPFPVMEMLLPSTVQHDVPTYAGDFSVQWLRRIIYTMRDGFLRTVMEMRLKLLTLLIGRGYI</sequence>
<comment type="caution">
    <text evidence="2">The sequence shown here is derived from an EMBL/GenBank/DDBJ whole genome shotgun (WGS) entry which is preliminary data.</text>
</comment>
<organism evidence="2 3">
    <name type="scientific">Sphingomonas sanguinis</name>
    <dbReference type="NCBI Taxonomy" id="33051"/>
    <lineage>
        <taxon>Bacteria</taxon>
        <taxon>Pseudomonadati</taxon>
        <taxon>Pseudomonadota</taxon>
        <taxon>Alphaproteobacteria</taxon>
        <taxon>Sphingomonadales</taxon>
        <taxon>Sphingomonadaceae</taxon>
        <taxon>Sphingomonas</taxon>
    </lineage>
</organism>
<dbReference type="EMBL" id="JAOBTW010000007">
    <property type="protein sequence ID" value="MDZ7281950.1"/>
    <property type="molecule type" value="Genomic_DNA"/>
</dbReference>
<dbReference type="Pfam" id="PF01755">
    <property type="entry name" value="Glyco_transf_25"/>
    <property type="match status" value="1"/>
</dbReference>
<evidence type="ECO:0000313" key="3">
    <source>
        <dbReference type="Proteomes" id="UP001292182"/>
    </source>
</evidence>
<dbReference type="InterPro" id="IPR002654">
    <property type="entry name" value="Glyco_trans_25"/>
</dbReference>
<keyword evidence="3" id="KW-1185">Reference proteome</keyword>
<protein>
    <submittedName>
        <fullName evidence="2">Glycosyltransferase family 25 protein</fullName>
    </submittedName>
</protein>